<feature type="domain" description="Spondin" evidence="1">
    <location>
        <begin position="42"/>
        <end position="153"/>
    </location>
</feature>
<gene>
    <name evidence="2" type="ORF">MNBD_GAMMA07-163</name>
</gene>
<reference evidence="2" key="1">
    <citation type="submission" date="2018-06" db="EMBL/GenBank/DDBJ databases">
        <authorList>
            <person name="Zhirakovskaya E."/>
        </authorList>
    </citation>
    <scope>NUCLEOTIDE SEQUENCE</scope>
</reference>
<sequence length="323" mass="34072">MLKKLIVVGIAAACVMSAPVSAKHANKEFTYEVTITNLTSQANLSKTAIATHKSKFKVFELGQPNGAIGLEILAETGKAQTLVNELAANENVKYAVLLKNPTPPPEGPGNEGIRPGETLTTTIKADYEHSSISVFSMMAPSNDAFVAANSIKVPRHGKTVTIFSPVYDSGDEANTEFCYDASLGLAALTVGSDYVYRTGPNAPDPDSFVIDGDSEGLDEPRYIPVPTPPGNPTGPREAVCRLVDHSTHPEGGGNPVTHHRIPAPGIAALNLPGTGGTTGVPAEPNKGEGVVLIHRGMHGVGQLNPAMFDWRNPGAKITIRRIR</sequence>
<dbReference type="InterPro" id="IPR009465">
    <property type="entry name" value="Spondin_N"/>
</dbReference>
<evidence type="ECO:0000259" key="1">
    <source>
        <dbReference type="Pfam" id="PF06468"/>
    </source>
</evidence>
<protein>
    <recommendedName>
        <fullName evidence="1">Spondin domain-containing protein</fullName>
    </recommendedName>
</protein>
<dbReference type="Pfam" id="PF06468">
    <property type="entry name" value="Spond_N"/>
    <property type="match status" value="1"/>
</dbReference>
<accession>A0A3B0WGN0</accession>
<organism evidence="2">
    <name type="scientific">hydrothermal vent metagenome</name>
    <dbReference type="NCBI Taxonomy" id="652676"/>
    <lineage>
        <taxon>unclassified sequences</taxon>
        <taxon>metagenomes</taxon>
        <taxon>ecological metagenomes</taxon>
    </lineage>
</organism>
<name>A0A3B0WGN0_9ZZZZ</name>
<dbReference type="InterPro" id="IPR038678">
    <property type="entry name" value="Spondin_N_sf"/>
</dbReference>
<dbReference type="EMBL" id="UOFF01000059">
    <property type="protein sequence ID" value="VAW54461.1"/>
    <property type="molecule type" value="Genomic_DNA"/>
</dbReference>
<proteinExistence type="predicted"/>
<evidence type="ECO:0000313" key="2">
    <source>
        <dbReference type="EMBL" id="VAW54461.1"/>
    </source>
</evidence>
<dbReference type="Gene3D" id="2.60.40.2130">
    <property type="entry name" value="F-spondin domain"/>
    <property type="match status" value="1"/>
</dbReference>
<dbReference type="NCBIfam" id="NF038123">
    <property type="entry name" value="NF038123_dom"/>
    <property type="match status" value="1"/>
</dbReference>
<dbReference type="AlphaFoldDB" id="A0A3B0WGN0"/>